<dbReference type="InterPro" id="IPR024395">
    <property type="entry name" value="CLASP_N_dom"/>
</dbReference>
<dbReference type="InterPro" id="IPR016024">
    <property type="entry name" value="ARM-type_fold"/>
</dbReference>
<dbReference type="Gene3D" id="1.25.10.10">
    <property type="entry name" value="Leucine-rich Repeat Variant"/>
    <property type="match status" value="1"/>
</dbReference>
<dbReference type="InterPro" id="IPR011989">
    <property type="entry name" value="ARM-like"/>
</dbReference>
<dbReference type="GO" id="GO:0005929">
    <property type="term" value="C:cilium"/>
    <property type="evidence" value="ECO:0007669"/>
    <property type="project" value="TreeGrafter"/>
</dbReference>
<keyword evidence="3" id="KW-1185">Reference proteome</keyword>
<organism evidence="2 3">
    <name type="scientific">Engystomops pustulosus</name>
    <name type="common">Tungara frog</name>
    <name type="synonym">Physalaemus pustulosus</name>
    <dbReference type="NCBI Taxonomy" id="76066"/>
    <lineage>
        <taxon>Eukaryota</taxon>
        <taxon>Metazoa</taxon>
        <taxon>Chordata</taxon>
        <taxon>Craniata</taxon>
        <taxon>Vertebrata</taxon>
        <taxon>Euteleostomi</taxon>
        <taxon>Amphibia</taxon>
        <taxon>Batrachia</taxon>
        <taxon>Anura</taxon>
        <taxon>Neobatrachia</taxon>
        <taxon>Hyloidea</taxon>
        <taxon>Leptodactylidae</taxon>
        <taxon>Leiuperinae</taxon>
        <taxon>Engystomops</taxon>
    </lineage>
</organism>
<dbReference type="PANTHER" id="PTHR21567:SF87">
    <property type="entry name" value="CRESCERIN-LIKE PROTEIN CHE-12"/>
    <property type="match status" value="1"/>
</dbReference>
<dbReference type="GO" id="GO:0000226">
    <property type="term" value="P:microtubule cytoskeleton organization"/>
    <property type="evidence" value="ECO:0007669"/>
    <property type="project" value="TreeGrafter"/>
</dbReference>
<sequence length="265" mass="28964">MTKLPEVQAGQNMVTQSVGCIRHAVIEAQPNQRTHNKRLPKPRAAMCEALELLKRNDWEKKITGLQLIRSVSTHHPDIAAARIQEMHAAVINEVKNLRSAVSRAAMVCLGDMFEGLQDKMLYGLTTSVRSLLQKSGDSNNFLRDAAEEALSSMALNIHPGRALAALIDGGISHLNPAIRSCAAKQLYNIFLRSGADYILGGGQGVTDRAIPAIARCAQDGCPEARIQGRKMLQLLGDHPKLMPMLTKYVTPKNLPGLKKLLHTIL</sequence>
<dbReference type="SMART" id="SM01349">
    <property type="entry name" value="TOG"/>
    <property type="match status" value="1"/>
</dbReference>
<gene>
    <name evidence="2" type="ORF">GDO81_015296</name>
</gene>
<reference evidence="2" key="1">
    <citation type="thesis" date="2020" institute="ProQuest LLC" country="789 East Eisenhower Parkway, Ann Arbor, MI, USA">
        <title>Comparative Genomics and Chromosome Evolution.</title>
        <authorList>
            <person name="Mudd A.B."/>
        </authorList>
    </citation>
    <scope>NUCLEOTIDE SEQUENCE</scope>
    <source>
        <strain evidence="2">237g6f4</strain>
        <tissue evidence="2">Blood</tissue>
    </source>
</reference>
<dbReference type="GO" id="GO:0005881">
    <property type="term" value="C:cytoplasmic microtubule"/>
    <property type="evidence" value="ECO:0007669"/>
    <property type="project" value="TreeGrafter"/>
</dbReference>
<evidence type="ECO:0000259" key="1">
    <source>
        <dbReference type="SMART" id="SM01349"/>
    </source>
</evidence>
<dbReference type="PANTHER" id="PTHR21567">
    <property type="entry name" value="CLASP"/>
    <property type="match status" value="1"/>
</dbReference>
<evidence type="ECO:0000313" key="2">
    <source>
        <dbReference type="EMBL" id="KAG8561236.1"/>
    </source>
</evidence>
<name>A0AAV7AIY1_ENGPU</name>
<accession>A0AAV7AIY1</accession>
<proteinExistence type="predicted"/>
<dbReference type="EMBL" id="WNYA01000007">
    <property type="protein sequence ID" value="KAG8561236.1"/>
    <property type="molecule type" value="Genomic_DNA"/>
</dbReference>
<protein>
    <recommendedName>
        <fullName evidence="1">TOG domain-containing protein</fullName>
    </recommendedName>
</protein>
<dbReference type="AlphaFoldDB" id="A0AAV7AIY1"/>
<dbReference type="InterPro" id="IPR034085">
    <property type="entry name" value="TOG"/>
</dbReference>
<dbReference type="Pfam" id="PF12348">
    <property type="entry name" value="CLASP_N"/>
    <property type="match status" value="1"/>
</dbReference>
<evidence type="ECO:0000313" key="3">
    <source>
        <dbReference type="Proteomes" id="UP000824782"/>
    </source>
</evidence>
<dbReference type="Proteomes" id="UP000824782">
    <property type="component" value="Unassembled WGS sequence"/>
</dbReference>
<dbReference type="GO" id="GO:0008017">
    <property type="term" value="F:microtubule binding"/>
    <property type="evidence" value="ECO:0007669"/>
    <property type="project" value="TreeGrafter"/>
</dbReference>
<dbReference type="SUPFAM" id="SSF48371">
    <property type="entry name" value="ARM repeat"/>
    <property type="match status" value="1"/>
</dbReference>
<feature type="domain" description="TOG" evidence="1">
    <location>
        <begin position="27"/>
        <end position="256"/>
    </location>
</feature>
<comment type="caution">
    <text evidence="2">The sequence shown here is derived from an EMBL/GenBank/DDBJ whole genome shotgun (WGS) entry which is preliminary data.</text>
</comment>